<dbReference type="RefSeq" id="WP_119786417.1">
    <property type="nucleotide sequence ID" value="NZ_QYUQ01000002.1"/>
</dbReference>
<dbReference type="PIRSF" id="PIRSF015582">
    <property type="entry name" value="Cit_lyase_B"/>
    <property type="match status" value="1"/>
</dbReference>
<keyword evidence="7" id="KW-0456">Lyase</keyword>
<evidence type="ECO:0000256" key="4">
    <source>
        <dbReference type="PIRSR" id="PIRSR015582-1"/>
    </source>
</evidence>
<comment type="cofactor">
    <cofactor evidence="1">
        <name>Mg(2+)</name>
        <dbReference type="ChEBI" id="CHEBI:18420"/>
    </cofactor>
</comment>
<name>A0A3A3G369_9BURK</name>
<dbReference type="InterPro" id="IPR015813">
    <property type="entry name" value="Pyrv/PenolPyrv_kinase-like_dom"/>
</dbReference>
<evidence type="ECO:0000256" key="2">
    <source>
        <dbReference type="ARBA" id="ARBA00022723"/>
    </source>
</evidence>
<gene>
    <name evidence="7" type="ORF">D3878_16120</name>
</gene>
<evidence type="ECO:0000259" key="6">
    <source>
        <dbReference type="Pfam" id="PF03328"/>
    </source>
</evidence>
<reference evidence="8" key="1">
    <citation type="submission" date="2018-09" db="EMBL/GenBank/DDBJ databases">
        <authorList>
            <person name="Zhu H."/>
        </authorList>
    </citation>
    <scope>NUCLEOTIDE SEQUENCE [LARGE SCALE GENOMIC DNA]</scope>
    <source>
        <strain evidence="8">K1S02-23</strain>
    </source>
</reference>
<dbReference type="Proteomes" id="UP000266327">
    <property type="component" value="Unassembled WGS sequence"/>
</dbReference>
<dbReference type="InterPro" id="IPR011206">
    <property type="entry name" value="Citrate_lyase_beta/mcl1/mcl2"/>
</dbReference>
<evidence type="ECO:0000256" key="1">
    <source>
        <dbReference type="ARBA" id="ARBA00001946"/>
    </source>
</evidence>
<evidence type="ECO:0000256" key="5">
    <source>
        <dbReference type="PIRSR" id="PIRSR015582-2"/>
    </source>
</evidence>
<dbReference type="Gene3D" id="3.20.20.60">
    <property type="entry name" value="Phosphoenolpyruvate-binding domains"/>
    <property type="match status" value="1"/>
</dbReference>
<dbReference type="PANTHER" id="PTHR32308:SF10">
    <property type="entry name" value="CITRATE LYASE SUBUNIT BETA"/>
    <property type="match status" value="1"/>
</dbReference>
<evidence type="ECO:0000256" key="3">
    <source>
        <dbReference type="ARBA" id="ARBA00022842"/>
    </source>
</evidence>
<evidence type="ECO:0000313" key="8">
    <source>
        <dbReference type="Proteomes" id="UP000266327"/>
    </source>
</evidence>
<dbReference type="OrthoDB" id="348111at2"/>
<proteinExistence type="predicted"/>
<dbReference type="GO" id="GO:0000287">
    <property type="term" value="F:magnesium ion binding"/>
    <property type="evidence" value="ECO:0007669"/>
    <property type="project" value="TreeGrafter"/>
</dbReference>
<protein>
    <submittedName>
        <fullName evidence="7">CoA ester lyase</fullName>
    </submittedName>
</protein>
<feature type="binding site" evidence="4">
    <location>
        <position position="66"/>
    </location>
    <ligand>
        <name>substrate</name>
    </ligand>
</feature>
<dbReference type="GO" id="GO:0016829">
    <property type="term" value="F:lyase activity"/>
    <property type="evidence" value="ECO:0007669"/>
    <property type="project" value="UniProtKB-KW"/>
</dbReference>
<dbReference type="InterPro" id="IPR040442">
    <property type="entry name" value="Pyrv_kinase-like_dom_sf"/>
</dbReference>
<dbReference type="AlphaFoldDB" id="A0A3A3G369"/>
<dbReference type="Pfam" id="PF03328">
    <property type="entry name" value="HpcH_HpaI"/>
    <property type="match status" value="1"/>
</dbReference>
<keyword evidence="2 5" id="KW-0479">Metal-binding</keyword>
<sequence length="273" mass="28625">MALPRSYLFVPADRPERFAKALASGADAVILDLEDAVAPAAKEGARAALAGWLAGLEEAAPHLWIRINPSATAWHDADLALTARSAIGGVVLPKTEQASALRDVAARLAPGQRLLPLIESAAGLAGMRELARVERVERLLFGSIDLQLDLGMQCDEQESELAHWRAELVLASRLAGIAPPVDGVTVALDDEAALEGAVARARRMGFGAKLCIHPRQVAGVNRGFLPGEKELGWASRVLAAVAASGGAAVAVDGKMVDAPVIALAQRLLQEAQR</sequence>
<comment type="caution">
    <text evidence="7">The sequence shown here is derived from an EMBL/GenBank/DDBJ whole genome shotgun (WGS) entry which is preliminary data.</text>
</comment>
<dbReference type="GO" id="GO:0006107">
    <property type="term" value="P:oxaloacetate metabolic process"/>
    <property type="evidence" value="ECO:0007669"/>
    <property type="project" value="TreeGrafter"/>
</dbReference>
<organism evidence="7 8">
    <name type="scientific">Noviherbaspirillum sedimenti</name>
    <dbReference type="NCBI Taxonomy" id="2320865"/>
    <lineage>
        <taxon>Bacteria</taxon>
        <taxon>Pseudomonadati</taxon>
        <taxon>Pseudomonadota</taxon>
        <taxon>Betaproteobacteria</taxon>
        <taxon>Burkholderiales</taxon>
        <taxon>Oxalobacteraceae</taxon>
        <taxon>Noviherbaspirillum</taxon>
    </lineage>
</organism>
<accession>A0A3A3G369</accession>
<dbReference type="SUPFAM" id="SSF51621">
    <property type="entry name" value="Phosphoenolpyruvate/pyruvate domain"/>
    <property type="match status" value="1"/>
</dbReference>
<feature type="domain" description="HpcH/HpaI aldolase/citrate lyase" evidence="6">
    <location>
        <begin position="5"/>
        <end position="214"/>
    </location>
</feature>
<keyword evidence="8" id="KW-1185">Reference proteome</keyword>
<keyword evidence="3 5" id="KW-0460">Magnesium</keyword>
<feature type="binding site" evidence="5">
    <location>
        <position position="119"/>
    </location>
    <ligand>
        <name>Mg(2+)</name>
        <dbReference type="ChEBI" id="CHEBI:18420"/>
    </ligand>
</feature>
<feature type="binding site" evidence="5">
    <location>
        <position position="145"/>
    </location>
    <ligand>
        <name>Mg(2+)</name>
        <dbReference type="ChEBI" id="CHEBI:18420"/>
    </ligand>
</feature>
<dbReference type="EMBL" id="QYUQ01000002">
    <property type="protein sequence ID" value="RJG02917.1"/>
    <property type="molecule type" value="Genomic_DNA"/>
</dbReference>
<dbReference type="PANTHER" id="PTHR32308">
    <property type="entry name" value="LYASE BETA SUBUNIT, PUTATIVE (AFU_ORTHOLOGUE AFUA_4G13030)-RELATED"/>
    <property type="match status" value="1"/>
</dbReference>
<dbReference type="InterPro" id="IPR005000">
    <property type="entry name" value="Aldolase/citrate-lyase_domain"/>
</dbReference>
<feature type="binding site" evidence="4">
    <location>
        <position position="119"/>
    </location>
    <ligand>
        <name>substrate</name>
    </ligand>
</feature>
<evidence type="ECO:0000313" key="7">
    <source>
        <dbReference type="EMBL" id="RJG02917.1"/>
    </source>
</evidence>